<accession>A0A1Q2CGG4</accession>
<dbReference type="SMART" id="SM00849">
    <property type="entry name" value="Lactamase_B"/>
    <property type="match status" value="1"/>
</dbReference>
<evidence type="ECO:0000313" key="2">
    <source>
        <dbReference type="Proteomes" id="UP000188324"/>
    </source>
</evidence>
<dbReference type="Pfam" id="PF00753">
    <property type="entry name" value="Lactamase_B"/>
    <property type="match status" value="1"/>
</dbReference>
<dbReference type="CDD" id="cd06262">
    <property type="entry name" value="metallo-hydrolase-like_MBL-fold"/>
    <property type="match status" value="1"/>
</dbReference>
<dbReference type="EMBL" id="CP019605">
    <property type="protein sequence ID" value="AQP45135.1"/>
    <property type="molecule type" value="Genomic_DNA"/>
</dbReference>
<dbReference type="OrthoDB" id="2971563at2"/>
<dbReference type="Proteomes" id="UP000188324">
    <property type="component" value="Chromosome"/>
</dbReference>
<proteinExistence type="predicted"/>
<dbReference type="AlphaFoldDB" id="A0A1Q2CGG4"/>
<dbReference type="SUPFAM" id="SSF56281">
    <property type="entry name" value="Metallo-hydrolase/oxidoreductase"/>
    <property type="match status" value="1"/>
</dbReference>
<name>A0A1Q2CGG4_9ACTN</name>
<reference evidence="1 2" key="1">
    <citation type="journal article" date="2016" name="Int. J. Syst. Evol. Microbiol.">
        <title>Tessaracoccus flavus sp. nov., isolated from the drainage system of a lindane-producing factory.</title>
        <authorList>
            <person name="Kumari R."/>
            <person name="Singh P."/>
            <person name="Schumann P."/>
            <person name="Lal R."/>
        </authorList>
    </citation>
    <scope>NUCLEOTIDE SEQUENCE [LARGE SCALE GENOMIC DNA]</scope>
    <source>
        <strain evidence="1 2">RP1T</strain>
    </source>
</reference>
<dbReference type="InterPro" id="IPR036866">
    <property type="entry name" value="RibonucZ/Hydroxyglut_hydro"/>
</dbReference>
<dbReference type="STRING" id="1610493.RPIT_10300"/>
<keyword evidence="2" id="KW-1185">Reference proteome</keyword>
<gene>
    <name evidence="1" type="ORF">RPIT_10300</name>
</gene>
<sequence length="182" mass="19170">MTVRRVAPSAEPMPLAAPGSVYNAWVVGDERETIVIDAPHDAESILSAVAGRRVLAVLCTHAAGVRAAPDLAERTGAPIWVHPEASAGWYRAHPVRDWDCDLALGQEFSVGAVTLEVISDPTPRSPGVVLYSPTLGCVFTGALTGVDAESAWEELSALPPETVIHPGHGPDSVLVEHLSSRT</sequence>
<dbReference type="KEGG" id="tfl:RPIT_10300"/>
<dbReference type="RefSeq" id="WP_077342903.1">
    <property type="nucleotide sequence ID" value="NZ_CP019605.1"/>
</dbReference>
<evidence type="ECO:0000313" key="1">
    <source>
        <dbReference type="EMBL" id="AQP45135.1"/>
    </source>
</evidence>
<organism evidence="1 2">
    <name type="scientific">Tessaracoccus flavus</name>
    <dbReference type="NCBI Taxonomy" id="1610493"/>
    <lineage>
        <taxon>Bacteria</taxon>
        <taxon>Bacillati</taxon>
        <taxon>Actinomycetota</taxon>
        <taxon>Actinomycetes</taxon>
        <taxon>Propionibacteriales</taxon>
        <taxon>Propionibacteriaceae</taxon>
        <taxon>Tessaracoccus</taxon>
    </lineage>
</organism>
<protein>
    <submittedName>
        <fullName evidence="1">Uncharacterized protein</fullName>
    </submittedName>
</protein>
<dbReference type="Gene3D" id="3.60.15.10">
    <property type="entry name" value="Ribonuclease Z/Hydroxyacylglutathione hydrolase-like"/>
    <property type="match status" value="1"/>
</dbReference>
<dbReference type="InterPro" id="IPR001279">
    <property type="entry name" value="Metallo-B-lactamas"/>
</dbReference>